<evidence type="ECO:0000256" key="1">
    <source>
        <dbReference type="SAM" id="MobiDB-lite"/>
    </source>
</evidence>
<evidence type="ECO:0000313" key="3">
    <source>
        <dbReference type="Proteomes" id="UP000314294"/>
    </source>
</evidence>
<organism evidence="2 3">
    <name type="scientific">Liparis tanakae</name>
    <name type="common">Tanaka's snailfish</name>
    <dbReference type="NCBI Taxonomy" id="230148"/>
    <lineage>
        <taxon>Eukaryota</taxon>
        <taxon>Metazoa</taxon>
        <taxon>Chordata</taxon>
        <taxon>Craniata</taxon>
        <taxon>Vertebrata</taxon>
        <taxon>Euteleostomi</taxon>
        <taxon>Actinopterygii</taxon>
        <taxon>Neopterygii</taxon>
        <taxon>Teleostei</taxon>
        <taxon>Neoteleostei</taxon>
        <taxon>Acanthomorphata</taxon>
        <taxon>Eupercaria</taxon>
        <taxon>Perciformes</taxon>
        <taxon>Cottioidei</taxon>
        <taxon>Cottales</taxon>
        <taxon>Liparidae</taxon>
        <taxon>Liparis</taxon>
    </lineage>
</organism>
<gene>
    <name evidence="2" type="ORF">EYF80_015694</name>
</gene>
<feature type="region of interest" description="Disordered" evidence="1">
    <location>
        <begin position="21"/>
        <end position="43"/>
    </location>
</feature>
<proteinExistence type="predicted"/>
<name>A0A4Z2IA84_9TELE</name>
<keyword evidence="3" id="KW-1185">Reference proteome</keyword>
<accession>A0A4Z2IA84</accession>
<dbReference type="EMBL" id="SRLO01000118">
    <property type="protein sequence ID" value="TNN74053.1"/>
    <property type="molecule type" value="Genomic_DNA"/>
</dbReference>
<feature type="region of interest" description="Disordered" evidence="1">
    <location>
        <begin position="56"/>
        <end position="148"/>
    </location>
</feature>
<sequence>MEEDKGEAENIAGFRGRGVFHSAVVGGPKDTPPDGAPGPDWMLQPTHRLAWLAEQNEPILSRNHRRRKKTSSYFHPNAAGHRPPSVAPSLPRSLAPRAQRSLSFSNKWLQRGMEGRCSKKPGLGDEAERADWTNERAASKDWPSHDIR</sequence>
<evidence type="ECO:0000313" key="2">
    <source>
        <dbReference type="EMBL" id="TNN74053.1"/>
    </source>
</evidence>
<protein>
    <submittedName>
        <fullName evidence="2">Uncharacterized protein</fullName>
    </submittedName>
</protein>
<dbReference type="Proteomes" id="UP000314294">
    <property type="component" value="Unassembled WGS sequence"/>
</dbReference>
<reference evidence="2 3" key="1">
    <citation type="submission" date="2019-03" db="EMBL/GenBank/DDBJ databases">
        <title>First draft genome of Liparis tanakae, snailfish: a comprehensive survey of snailfish specific genes.</title>
        <authorList>
            <person name="Kim W."/>
            <person name="Song I."/>
            <person name="Jeong J.-H."/>
            <person name="Kim D."/>
            <person name="Kim S."/>
            <person name="Ryu S."/>
            <person name="Song J.Y."/>
            <person name="Lee S.K."/>
        </authorList>
    </citation>
    <scope>NUCLEOTIDE SEQUENCE [LARGE SCALE GENOMIC DNA]</scope>
    <source>
        <tissue evidence="2">Muscle</tissue>
    </source>
</reference>
<comment type="caution">
    <text evidence="2">The sequence shown here is derived from an EMBL/GenBank/DDBJ whole genome shotgun (WGS) entry which is preliminary data.</text>
</comment>
<dbReference type="AlphaFoldDB" id="A0A4Z2IA84"/>
<feature type="compositionally biased region" description="Basic and acidic residues" evidence="1">
    <location>
        <begin position="113"/>
        <end position="148"/>
    </location>
</feature>